<keyword evidence="3" id="KW-1185">Reference proteome</keyword>
<comment type="caution">
    <text evidence="2">The sequence shown here is derived from an EMBL/GenBank/DDBJ whole genome shotgun (WGS) entry which is preliminary data.</text>
</comment>
<feature type="region of interest" description="Disordered" evidence="1">
    <location>
        <begin position="129"/>
        <end position="177"/>
    </location>
</feature>
<evidence type="ECO:0000256" key="1">
    <source>
        <dbReference type="SAM" id="MobiDB-lite"/>
    </source>
</evidence>
<dbReference type="Proteomes" id="UP001314229">
    <property type="component" value="Unassembled WGS sequence"/>
</dbReference>
<sequence>MLYGPASRPSGKNQEGAAEDPKALKAPVSTYVPITKVASFSDRGFPTVPQLEEGRTCQYGSRTVAFTDISHGPICRWVGRPDPSVRLCASSAMMSVTPIVPAAASTTPSSGGAGSNPLQQRERRLIHWSPPSHRAGLPSHPPQLVGRLHGKARSFGSSGYGWANPPSEPPKKQSRRS</sequence>
<organism evidence="2 3">
    <name type="scientific">Scomber scombrus</name>
    <name type="common">Atlantic mackerel</name>
    <name type="synonym">Scomber vernalis</name>
    <dbReference type="NCBI Taxonomy" id="13677"/>
    <lineage>
        <taxon>Eukaryota</taxon>
        <taxon>Metazoa</taxon>
        <taxon>Chordata</taxon>
        <taxon>Craniata</taxon>
        <taxon>Vertebrata</taxon>
        <taxon>Euteleostomi</taxon>
        <taxon>Actinopterygii</taxon>
        <taxon>Neopterygii</taxon>
        <taxon>Teleostei</taxon>
        <taxon>Neoteleostei</taxon>
        <taxon>Acanthomorphata</taxon>
        <taxon>Pelagiaria</taxon>
        <taxon>Scombriformes</taxon>
        <taxon>Scombridae</taxon>
        <taxon>Scomber</taxon>
    </lineage>
</organism>
<reference evidence="2 3" key="1">
    <citation type="submission" date="2024-01" db="EMBL/GenBank/DDBJ databases">
        <authorList>
            <person name="Alioto T."/>
            <person name="Alioto T."/>
            <person name="Gomez Garrido J."/>
        </authorList>
    </citation>
    <scope>NUCLEOTIDE SEQUENCE [LARGE SCALE GENOMIC DNA]</scope>
</reference>
<evidence type="ECO:0000313" key="3">
    <source>
        <dbReference type="Proteomes" id="UP001314229"/>
    </source>
</evidence>
<proteinExistence type="predicted"/>
<evidence type="ECO:0000313" key="2">
    <source>
        <dbReference type="EMBL" id="CAK6976958.1"/>
    </source>
</evidence>
<name>A0AAV1PYW5_SCOSC</name>
<feature type="region of interest" description="Disordered" evidence="1">
    <location>
        <begin position="1"/>
        <end position="25"/>
    </location>
</feature>
<accession>A0AAV1PYW5</accession>
<gene>
    <name evidence="2" type="ORF">FSCOSCO3_A033263</name>
</gene>
<protein>
    <submittedName>
        <fullName evidence="2">Unnamed protein product</fullName>
    </submittedName>
</protein>
<dbReference type="EMBL" id="CAWUFR010000377">
    <property type="protein sequence ID" value="CAK6976958.1"/>
    <property type="molecule type" value="Genomic_DNA"/>
</dbReference>
<dbReference type="AlphaFoldDB" id="A0AAV1PYW5"/>